<dbReference type="EMBL" id="VYZN01000011">
    <property type="protein sequence ID" value="KAE9542361.1"/>
    <property type="molecule type" value="Genomic_DNA"/>
</dbReference>
<dbReference type="OrthoDB" id="6585180at2759"/>
<name>A0A6G0TZS3_APHGL</name>
<sequence>MNNLNNLIEFIDDVNNVGRRRPQQYKDRPNYYDILGDDEFIYRFRLSKNCVDYLLTLIAEKLETATDRNMALAPMNQVLLTLRFYALGTMRMSVVDMFGVSVSSASRTIKNVSYAIAGLSGSFLKIPTNDLVETKMNMFKIARFHLVFGAIDCTHVYFSLNVQALVNADLKFMDIVARWPGSAHDCNIFRNSRLYARLESGEFNNNAILEDSGYALKSYMLTPILNPVGRIKMLYNESQIRTRNIIERCFGVWKRRFPVLSLGMRLQLKTVQAIIVATAILHNICRDMNEDLPEDNSDDVLNQLNEAEDMTETVHRHDDNGEDSITRKSLLNNYFAR</sequence>
<dbReference type="GO" id="GO:0005737">
    <property type="term" value="C:cytoplasm"/>
    <property type="evidence" value="ECO:0007669"/>
    <property type="project" value="UniProtKB-SubCell"/>
</dbReference>
<evidence type="ECO:0000256" key="6">
    <source>
        <dbReference type="ARBA" id="ARBA00022490"/>
    </source>
</evidence>
<dbReference type="GO" id="GO:0004518">
    <property type="term" value="F:nuclease activity"/>
    <property type="evidence" value="ECO:0007669"/>
    <property type="project" value="UniProtKB-KW"/>
</dbReference>
<comment type="similarity">
    <text evidence="4">Belongs to the HARBI1 family.</text>
</comment>
<evidence type="ECO:0000256" key="9">
    <source>
        <dbReference type="ARBA" id="ARBA00022801"/>
    </source>
</evidence>
<dbReference type="InterPro" id="IPR026103">
    <property type="entry name" value="HARBI1_animal"/>
</dbReference>
<comment type="subcellular location">
    <subcellularLocation>
        <location evidence="3">Cytoplasm</location>
    </subcellularLocation>
    <subcellularLocation>
        <location evidence="2">Nucleus</location>
    </subcellularLocation>
</comment>
<evidence type="ECO:0000256" key="10">
    <source>
        <dbReference type="ARBA" id="ARBA00023242"/>
    </source>
</evidence>
<dbReference type="GO" id="GO:0005634">
    <property type="term" value="C:nucleus"/>
    <property type="evidence" value="ECO:0007669"/>
    <property type="project" value="UniProtKB-SubCell"/>
</dbReference>
<keyword evidence="6" id="KW-0963">Cytoplasm</keyword>
<comment type="cofactor">
    <cofactor evidence="1">
        <name>a divalent metal cation</name>
        <dbReference type="ChEBI" id="CHEBI:60240"/>
    </cofactor>
</comment>
<reference evidence="14 15" key="1">
    <citation type="submission" date="2019-08" db="EMBL/GenBank/DDBJ databases">
        <title>The genome of the soybean aphid Biotype 1, its phylome, world population structure and adaptation to the North American continent.</title>
        <authorList>
            <person name="Giordano R."/>
            <person name="Donthu R.K."/>
            <person name="Hernandez A.G."/>
            <person name="Wright C.L."/>
            <person name="Zimin A.V."/>
        </authorList>
    </citation>
    <scope>NUCLEOTIDE SEQUENCE [LARGE SCALE GENOMIC DNA]</scope>
    <source>
        <tissue evidence="14">Whole aphids</tissue>
    </source>
</reference>
<dbReference type="PRINTS" id="PR02086">
    <property type="entry name" value="PUTNUCHARBI1"/>
</dbReference>
<keyword evidence="15" id="KW-1185">Reference proteome</keyword>
<dbReference type="InterPro" id="IPR027806">
    <property type="entry name" value="HARBI1_dom"/>
</dbReference>
<keyword evidence="9" id="KW-0378">Hydrolase</keyword>
<evidence type="ECO:0000313" key="15">
    <source>
        <dbReference type="Proteomes" id="UP000475862"/>
    </source>
</evidence>
<keyword evidence="7" id="KW-0540">Nuclease</keyword>
<evidence type="ECO:0000259" key="13">
    <source>
        <dbReference type="Pfam" id="PF13359"/>
    </source>
</evidence>
<evidence type="ECO:0000256" key="3">
    <source>
        <dbReference type="ARBA" id="ARBA00004496"/>
    </source>
</evidence>
<dbReference type="PANTHER" id="PTHR22930:SF85">
    <property type="entry name" value="GH03217P-RELATED"/>
    <property type="match status" value="1"/>
</dbReference>
<evidence type="ECO:0000256" key="12">
    <source>
        <dbReference type="ARBA" id="ARBA00045850"/>
    </source>
</evidence>
<proteinExistence type="inferred from homology"/>
<comment type="caution">
    <text evidence="14">The sequence shown here is derived from an EMBL/GenBank/DDBJ whole genome shotgun (WGS) entry which is preliminary data.</text>
</comment>
<evidence type="ECO:0000256" key="2">
    <source>
        <dbReference type="ARBA" id="ARBA00004123"/>
    </source>
</evidence>
<organism evidence="14 15">
    <name type="scientific">Aphis glycines</name>
    <name type="common">Soybean aphid</name>
    <dbReference type="NCBI Taxonomy" id="307491"/>
    <lineage>
        <taxon>Eukaryota</taxon>
        <taxon>Metazoa</taxon>
        <taxon>Ecdysozoa</taxon>
        <taxon>Arthropoda</taxon>
        <taxon>Hexapoda</taxon>
        <taxon>Insecta</taxon>
        <taxon>Pterygota</taxon>
        <taxon>Neoptera</taxon>
        <taxon>Paraneoptera</taxon>
        <taxon>Hemiptera</taxon>
        <taxon>Sternorrhyncha</taxon>
        <taxon>Aphidomorpha</taxon>
        <taxon>Aphidoidea</taxon>
        <taxon>Aphididae</taxon>
        <taxon>Aphidini</taxon>
        <taxon>Aphis</taxon>
        <taxon>Aphis</taxon>
    </lineage>
</organism>
<dbReference type="GO" id="GO:0046872">
    <property type="term" value="F:metal ion binding"/>
    <property type="evidence" value="ECO:0007669"/>
    <property type="project" value="UniProtKB-KW"/>
</dbReference>
<evidence type="ECO:0000256" key="1">
    <source>
        <dbReference type="ARBA" id="ARBA00001968"/>
    </source>
</evidence>
<protein>
    <recommendedName>
        <fullName evidence="5">Putative nuclease HARBI1</fullName>
    </recommendedName>
    <alternativeName>
        <fullName evidence="11">Harbinger transposase-derived nuclease</fullName>
    </alternativeName>
</protein>
<feature type="domain" description="DDE Tnp4" evidence="13">
    <location>
        <begin position="155"/>
        <end position="283"/>
    </location>
</feature>
<gene>
    <name evidence="14" type="ORF">AGLY_003488</name>
</gene>
<accession>A0A6G0TZS3</accession>
<dbReference type="AlphaFoldDB" id="A0A6G0TZS3"/>
<comment type="function">
    <text evidence="12">Transposase-derived protein that may have nuclease activity. Does not have transposase activity.</text>
</comment>
<evidence type="ECO:0000256" key="4">
    <source>
        <dbReference type="ARBA" id="ARBA00006958"/>
    </source>
</evidence>
<dbReference type="Proteomes" id="UP000475862">
    <property type="component" value="Unassembled WGS sequence"/>
</dbReference>
<dbReference type="GO" id="GO:0016787">
    <property type="term" value="F:hydrolase activity"/>
    <property type="evidence" value="ECO:0007669"/>
    <property type="project" value="UniProtKB-KW"/>
</dbReference>
<evidence type="ECO:0000313" key="14">
    <source>
        <dbReference type="EMBL" id="KAE9542361.1"/>
    </source>
</evidence>
<evidence type="ECO:0000256" key="8">
    <source>
        <dbReference type="ARBA" id="ARBA00022723"/>
    </source>
</evidence>
<dbReference type="PANTHER" id="PTHR22930">
    <property type="match status" value="1"/>
</dbReference>
<keyword evidence="8" id="KW-0479">Metal-binding</keyword>
<dbReference type="Pfam" id="PF13359">
    <property type="entry name" value="DDE_Tnp_4"/>
    <property type="match status" value="1"/>
</dbReference>
<evidence type="ECO:0000256" key="11">
    <source>
        <dbReference type="ARBA" id="ARBA00030126"/>
    </source>
</evidence>
<keyword evidence="10" id="KW-0539">Nucleus</keyword>
<evidence type="ECO:0000256" key="7">
    <source>
        <dbReference type="ARBA" id="ARBA00022722"/>
    </source>
</evidence>
<evidence type="ECO:0000256" key="5">
    <source>
        <dbReference type="ARBA" id="ARBA00015519"/>
    </source>
</evidence>
<dbReference type="InterPro" id="IPR045249">
    <property type="entry name" value="HARBI1-like"/>
</dbReference>